<dbReference type="PROSITE" id="PS50885">
    <property type="entry name" value="HAMP"/>
    <property type="match status" value="1"/>
</dbReference>
<dbReference type="InterPro" id="IPR004089">
    <property type="entry name" value="MCPsignal_dom"/>
</dbReference>
<dbReference type="SMART" id="SM00283">
    <property type="entry name" value="MA"/>
    <property type="match status" value="1"/>
</dbReference>
<evidence type="ECO:0000256" key="3">
    <source>
        <dbReference type="ARBA" id="ARBA00022481"/>
    </source>
</evidence>
<evidence type="ECO:0000256" key="2">
    <source>
        <dbReference type="ARBA" id="ARBA00022475"/>
    </source>
</evidence>
<keyword evidence="2" id="KW-1003">Cell membrane</keyword>
<dbReference type="Pfam" id="PF00015">
    <property type="entry name" value="MCPsignal"/>
    <property type="match status" value="1"/>
</dbReference>
<dbReference type="PANTHER" id="PTHR32089">
    <property type="entry name" value="METHYL-ACCEPTING CHEMOTAXIS PROTEIN MCPB"/>
    <property type="match status" value="1"/>
</dbReference>
<evidence type="ECO:0000256" key="10">
    <source>
        <dbReference type="SAM" id="Phobius"/>
    </source>
</evidence>
<dbReference type="Pfam" id="PF00672">
    <property type="entry name" value="HAMP"/>
    <property type="match status" value="1"/>
</dbReference>
<dbReference type="SUPFAM" id="SSF58104">
    <property type="entry name" value="Methyl-accepting chemotaxis protein (MCP) signaling domain"/>
    <property type="match status" value="1"/>
</dbReference>
<evidence type="ECO:0000313" key="14">
    <source>
        <dbReference type="Proteomes" id="UP000557193"/>
    </source>
</evidence>
<dbReference type="Proteomes" id="UP000557193">
    <property type="component" value="Unassembled WGS sequence"/>
</dbReference>
<dbReference type="GO" id="GO:0007165">
    <property type="term" value="P:signal transduction"/>
    <property type="evidence" value="ECO:0007669"/>
    <property type="project" value="UniProtKB-KW"/>
</dbReference>
<dbReference type="InterPro" id="IPR024478">
    <property type="entry name" value="HlyB_4HB_MCP"/>
</dbReference>
<dbReference type="Pfam" id="PF12729">
    <property type="entry name" value="4HB_MCP_1"/>
    <property type="match status" value="1"/>
</dbReference>
<evidence type="ECO:0000256" key="9">
    <source>
        <dbReference type="PROSITE-ProRule" id="PRU00284"/>
    </source>
</evidence>
<proteinExistence type="inferred from homology"/>
<evidence type="ECO:0000259" key="12">
    <source>
        <dbReference type="PROSITE" id="PS50885"/>
    </source>
</evidence>
<protein>
    <submittedName>
        <fullName evidence="13">Methyl-accepting chemotaxis protein</fullName>
    </submittedName>
</protein>
<reference evidence="13 14" key="1">
    <citation type="submission" date="2020-08" db="EMBL/GenBank/DDBJ databases">
        <title>Functional genomics of gut bacteria from endangered species of beetles.</title>
        <authorList>
            <person name="Carlos-Shanley C."/>
        </authorList>
    </citation>
    <scope>NUCLEOTIDE SEQUENCE [LARGE SCALE GENOMIC DNA]</scope>
    <source>
        <strain evidence="13 14">S00202</strain>
    </source>
</reference>
<evidence type="ECO:0000313" key="13">
    <source>
        <dbReference type="EMBL" id="MBB6341160.1"/>
    </source>
</evidence>
<dbReference type="EMBL" id="JACHLL010000002">
    <property type="protein sequence ID" value="MBB6341160.1"/>
    <property type="molecule type" value="Genomic_DNA"/>
</dbReference>
<gene>
    <name evidence="13" type="ORF">HNP49_001317</name>
</gene>
<dbReference type="FunFam" id="1.10.287.950:FF:000001">
    <property type="entry name" value="Methyl-accepting chemotaxis sensory transducer"/>
    <property type="match status" value="1"/>
</dbReference>
<dbReference type="SMART" id="SM00304">
    <property type="entry name" value="HAMP"/>
    <property type="match status" value="2"/>
</dbReference>
<keyword evidence="14" id="KW-1185">Reference proteome</keyword>
<keyword evidence="7 9" id="KW-0807">Transducer</keyword>
<feature type="transmembrane region" description="Helical" evidence="10">
    <location>
        <begin position="182"/>
        <end position="200"/>
    </location>
</feature>
<keyword evidence="3" id="KW-0488">Methylation</keyword>
<dbReference type="GO" id="GO:0005886">
    <property type="term" value="C:plasma membrane"/>
    <property type="evidence" value="ECO:0007669"/>
    <property type="project" value="UniProtKB-SubCell"/>
</dbReference>
<evidence type="ECO:0000256" key="1">
    <source>
        <dbReference type="ARBA" id="ARBA00004651"/>
    </source>
</evidence>
<comment type="subcellular location">
    <subcellularLocation>
        <location evidence="1">Cell membrane</location>
        <topology evidence="1">Multi-pass membrane protein</topology>
    </subcellularLocation>
</comment>
<accession>A0A7X0BST1</accession>
<organism evidence="13 14">
    <name type="scientific">Pseudomonas fluvialis</name>
    <dbReference type="NCBI Taxonomy" id="1793966"/>
    <lineage>
        <taxon>Bacteria</taxon>
        <taxon>Pseudomonadati</taxon>
        <taxon>Pseudomonadota</taxon>
        <taxon>Gammaproteobacteria</taxon>
        <taxon>Pseudomonadales</taxon>
        <taxon>Pseudomonadaceae</taxon>
        <taxon>Pseudomonas</taxon>
    </lineage>
</organism>
<dbReference type="CDD" id="cd06225">
    <property type="entry name" value="HAMP"/>
    <property type="match status" value="1"/>
</dbReference>
<dbReference type="AlphaFoldDB" id="A0A7X0BST1"/>
<keyword evidence="5 10" id="KW-1133">Transmembrane helix</keyword>
<evidence type="ECO:0000256" key="6">
    <source>
        <dbReference type="ARBA" id="ARBA00023136"/>
    </source>
</evidence>
<evidence type="ECO:0000256" key="4">
    <source>
        <dbReference type="ARBA" id="ARBA00022692"/>
    </source>
</evidence>
<dbReference type="InterPro" id="IPR003660">
    <property type="entry name" value="HAMP_dom"/>
</dbReference>
<evidence type="ECO:0000256" key="5">
    <source>
        <dbReference type="ARBA" id="ARBA00022989"/>
    </source>
</evidence>
<dbReference type="GO" id="GO:0006935">
    <property type="term" value="P:chemotaxis"/>
    <property type="evidence" value="ECO:0007669"/>
    <property type="project" value="UniProtKB-ARBA"/>
</dbReference>
<keyword evidence="6 10" id="KW-0472">Membrane</keyword>
<keyword evidence="4 10" id="KW-0812">Transmembrane</keyword>
<comment type="similarity">
    <text evidence="8">Belongs to the methyl-accepting chemotaxis (MCP) protein family.</text>
</comment>
<dbReference type="PANTHER" id="PTHR32089:SF119">
    <property type="entry name" value="METHYL-ACCEPTING CHEMOTAXIS PROTEIN CTPL"/>
    <property type="match status" value="1"/>
</dbReference>
<evidence type="ECO:0000256" key="7">
    <source>
        <dbReference type="ARBA" id="ARBA00023224"/>
    </source>
</evidence>
<comment type="caution">
    <text evidence="13">The sequence shown here is derived from an EMBL/GenBank/DDBJ whole genome shotgun (WGS) entry which is preliminary data.</text>
</comment>
<evidence type="ECO:0000256" key="8">
    <source>
        <dbReference type="ARBA" id="ARBA00029447"/>
    </source>
</evidence>
<feature type="domain" description="Methyl-accepting transducer" evidence="11">
    <location>
        <begin position="263"/>
        <end position="499"/>
    </location>
</feature>
<name>A0A7X0BST1_9PSED</name>
<sequence length="535" mass="57201">MTLQQKMILSGVISVLAAVGLGGIGYWGQTQMATALAQNQLSLQAMRNHLEGDMMHDGLRADVLNAFVVDSSDSAAVSQLRSELREHSEWFQRSLEENAKLPLGPEVSAAIAASRPALDAYIRDAQQVAELALRDRQAALQALPRFAASFSELEEKNEALSELIEQMAQSNHTQAEASSSRANWLLVIGIFAIAGLLALLTQQLLRAVLRPLLKAVSVAQAIAGGNLGNRIEVESQDEAGQLQQALIDMQNNLRQMIDTIRHESSQLHNTAVHLNRTSQNIVDGASEQADSATNVAAAMEQMIHNIQQVAEHARNAQGISAQSEQLASSGGQVILDVVDGMSRIAEAVNQSSSTISVLGQSSEEIHSIIQVINSIAEQTNLLALNAAIEAARAGEAGRGFAVVADEVRNLAARTSQSTQEITQMIERIRSSTEQAVSSMATGVERVSSGVDLAQQAGASINQIRHGAQRAASMVEEISSTIAEQSKASNEVALRVEQISVVAQRNHASIHQLAAATEQMESVVSAMQSSVARFRL</sequence>
<dbReference type="Gene3D" id="1.10.287.950">
    <property type="entry name" value="Methyl-accepting chemotaxis protein"/>
    <property type="match status" value="1"/>
</dbReference>
<dbReference type="CDD" id="cd11386">
    <property type="entry name" value="MCP_signal"/>
    <property type="match status" value="1"/>
</dbReference>
<feature type="domain" description="HAMP" evidence="12">
    <location>
        <begin position="206"/>
        <end position="258"/>
    </location>
</feature>
<evidence type="ECO:0000259" key="11">
    <source>
        <dbReference type="PROSITE" id="PS50111"/>
    </source>
</evidence>
<dbReference type="PROSITE" id="PS50111">
    <property type="entry name" value="CHEMOTAXIS_TRANSDUC_2"/>
    <property type="match status" value="1"/>
</dbReference>